<comment type="catalytic activity">
    <reaction evidence="5">
        <text>a quinone + NADH + 5 H(+)(in) = a quinol + NAD(+) + 4 H(+)(out)</text>
        <dbReference type="Rhea" id="RHEA:57888"/>
        <dbReference type="ChEBI" id="CHEBI:15378"/>
        <dbReference type="ChEBI" id="CHEBI:24646"/>
        <dbReference type="ChEBI" id="CHEBI:57540"/>
        <dbReference type="ChEBI" id="CHEBI:57945"/>
        <dbReference type="ChEBI" id="CHEBI:132124"/>
    </reaction>
</comment>
<feature type="transmembrane region" description="Helical" evidence="5">
    <location>
        <begin position="151"/>
        <end position="170"/>
    </location>
</feature>
<evidence type="ECO:0000313" key="7">
    <source>
        <dbReference type="EMBL" id="OGG44481.1"/>
    </source>
</evidence>
<dbReference type="AlphaFoldDB" id="A0A1F6C5P7"/>
<evidence type="ECO:0000256" key="3">
    <source>
        <dbReference type="ARBA" id="ARBA00022989"/>
    </source>
</evidence>
<dbReference type="PANTHER" id="PTHR11432:SF3">
    <property type="entry name" value="NADH-UBIQUINONE OXIDOREDUCTASE CHAIN 1"/>
    <property type="match status" value="1"/>
</dbReference>
<dbReference type="GO" id="GO:0003954">
    <property type="term" value="F:NADH dehydrogenase activity"/>
    <property type="evidence" value="ECO:0007669"/>
    <property type="project" value="TreeGrafter"/>
</dbReference>
<dbReference type="GO" id="GO:0016655">
    <property type="term" value="F:oxidoreductase activity, acting on NAD(P)H, quinone or similar compound as acceptor"/>
    <property type="evidence" value="ECO:0007669"/>
    <property type="project" value="UniProtKB-UniRule"/>
</dbReference>
<keyword evidence="2 5" id="KW-0812">Transmembrane</keyword>
<feature type="transmembrane region" description="Helical" evidence="5">
    <location>
        <begin position="78"/>
        <end position="98"/>
    </location>
</feature>
<feature type="transmembrane region" description="Helical" evidence="5">
    <location>
        <begin position="110"/>
        <end position="131"/>
    </location>
</feature>
<dbReference type="PANTHER" id="PTHR11432">
    <property type="entry name" value="NADH DEHYDROGENASE SUBUNIT 1"/>
    <property type="match status" value="1"/>
</dbReference>
<comment type="function">
    <text evidence="5">NDH-1 shuttles electrons from NADH, via FMN and iron-sulfur (Fe-S) centers, to quinones in the respiratory chain. The immediate electron acceptor for the enzyme in this species is believed to be ubiquinone. Couples the redox reaction to proton translocation (for every two electrons transferred, four hydrogen ions are translocated across the cytoplasmic membrane), and thus conserves the redox energy in a proton gradient. This subunit may bind ubiquinone.</text>
</comment>
<dbReference type="GO" id="GO:0005886">
    <property type="term" value="C:plasma membrane"/>
    <property type="evidence" value="ECO:0007669"/>
    <property type="project" value="UniProtKB-SubCell"/>
</dbReference>
<keyword evidence="5" id="KW-1003">Cell membrane</keyword>
<protein>
    <recommendedName>
        <fullName evidence="5">NADH-quinone oxidoreductase subunit H</fullName>
        <ecNumber evidence="5">7.1.1.-</ecNumber>
    </recommendedName>
    <alternativeName>
        <fullName evidence="5">NADH dehydrogenase I subunit H</fullName>
    </alternativeName>
    <alternativeName>
        <fullName evidence="5">NDH-1 subunit H</fullName>
    </alternativeName>
</protein>
<dbReference type="GO" id="GO:0009060">
    <property type="term" value="P:aerobic respiration"/>
    <property type="evidence" value="ECO:0007669"/>
    <property type="project" value="TreeGrafter"/>
</dbReference>
<feature type="transmembrane region" description="Helical" evidence="5">
    <location>
        <begin position="291"/>
        <end position="314"/>
    </location>
</feature>
<organism evidence="7 8">
    <name type="scientific">Candidatus Kaiserbacteria bacterium RIFCSPHIGHO2_01_FULL_48_10</name>
    <dbReference type="NCBI Taxonomy" id="1798476"/>
    <lineage>
        <taxon>Bacteria</taxon>
        <taxon>Candidatus Kaiseribacteriota</taxon>
    </lineage>
</organism>
<feature type="transmembrane region" description="Helical" evidence="5">
    <location>
        <begin position="182"/>
        <end position="203"/>
    </location>
</feature>
<evidence type="ECO:0000313" key="8">
    <source>
        <dbReference type="Proteomes" id="UP000178249"/>
    </source>
</evidence>
<name>A0A1F6C5P7_9BACT</name>
<dbReference type="Pfam" id="PF00146">
    <property type="entry name" value="NADHdh"/>
    <property type="match status" value="1"/>
</dbReference>
<keyword evidence="5" id="KW-1278">Translocase</keyword>
<keyword evidence="3 5" id="KW-1133">Transmembrane helix</keyword>
<keyword evidence="4 5" id="KW-0472">Membrane</keyword>
<comment type="caution">
    <text evidence="7">The sequence shown here is derived from an EMBL/GenBank/DDBJ whole genome shotgun (WGS) entry which is preliminary data.</text>
</comment>
<keyword evidence="5" id="KW-0830">Ubiquinone</keyword>
<sequence length="317" mass="35182">MFDLTKEIFIIFLQAMGVVTLLAVFAMYVGWMERKLIARMHSRYGPTQTGKFGLLQTIADLIKFLQKEVIVPHGANRWIFLTVPVAMVAIAFLATVLLPYGGAFILKSPLALVFIIAIISTLPLWITLAGWSSNSKYAMLGGLRAAAQTMAYEVVVLLSVLGVIVLAGSLDFADIAKAQAGHWFVFWQPLGFFLFLIGILAIIERQPVDIPEAESELIAGWRTEYGSVQFALFLLAEYTLMLIGAIMMVTLFFGGWEDWGGVLGFWIKVILVAVFTMFARATYLRLRIDQLLNYSWAVLVPLALVNFMVTAIVVNGI</sequence>
<evidence type="ECO:0000256" key="1">
    <source>
        <dbReference type="ARBA" id="ARBA00004141"/>
    </source>
</evidence>
<reference evidence="7 8" key="1">
    <citation type="journal article" date="2016" name="Nat. Commun.">
        <title>Thousands of microbial genomes shed light on interconnected biogeochemical processes in an aquifer system.</title>
        <authorList>
            <person name="Anantharaman K."/>
            <person name="Brown C.T."/>
            <person name="Hug L.A."/>
            <person name="Sharon I."/>
            <person name="Castelle C.J."/>
            <person name="Probst A.J."/>
            <person name="Thomas B.C."/>
            <person name="Singh A."/>
            <person name="Wilkins M.J."/>
            <person name="Karaoz U."/>
            <person name="Brodie E.L."/>
            <person name="Williams K.H."/>
            <person name="Hubbard S.S."/>
            <person name="Banfield J.F."/>
        </authorList>
    </citation>
    <scope>NUCLEOTIDE SEQUENCE [LARGE SCALE GENOMIC DNA]</scope>
</reference>
<evidence type="ECO:0000256" key="4">
    <source>
        <dbReference type="ARBA" id="ARBA00023136"/>
    </source>
</evidence>
<comment type="similarity">
    <text evidence="5 6">Belongs to the complex I subunit 1 family.</text>
</comment>
<feature type="transmembrane region" description="Helical" evidence="5">
    <location>
        <begin position="230"/>
        <end position="253"/>
    </location>
</feature>
<proteinExistence type="inferred from homology"/>
<dbReference type="NCBIfam" id="NF004741">
    <property type="entry name" value="PRK06076.1-2"/>
    <property type="match status" value="1"/>
</dbReference>
<comment type="subunit">
    <text evidence="5">NDH-1 is composed of 14 different subunits. Subunits NuoA, H, J, K, L, M, N constitute the membrane sector of the complex.</text>
</comment>
<dbReference type="Proteomes" id="UP000178249">
    <property type="component" value="Unassembled WGS sequence"/>
</dbReference>
<dbReference type="HAMAP" id="MF_01350">
    <property type="entry name" value="NDH1_NuoH"/>
    <property type="match status" value="1"/>
</dbReference>
<comment type="subcellular location">
    <subcellularLocation>
        <location evidence="5 6">Cell membrane</location>
        <topology evidence="5 6">Multi-pass membrane protein</topology>
    </subcellularLocation>
    <subcellularLocation>
        <location evidence="1">Membrane</location>
        <topology evidence="1">Multi-pass membrane protein</topology>
    </subcellularLocation>
</comment>
<evidence type="ECO:0000256" key="2">
    <source>
        <dbReference type="ARBA" id="ARBA00022692"/>
    </source>
</evidence>
<keyword evidence="5 6" id="KW-0520">NAD</keyword>
<evidence type="ECO:0000256" key="5">
    <source>
        <dbReference type="HAMAP-Rule" id="MF_01350"/>
    </source>
</evidence>
<dbReference type="EC" id="7.1.1.-" evidence="5"/>
<evidence type="ECO:0000256" key="6">
    <source>
        <dbReference type="RuleBase" id="RU000471"/>
    </source>
</evidence>
<gene>
    <name evidence="5" type="primary">nuoH</name>
    <name evidence="7" type="ORF">A2841_00170</name>
</gene>
<keyword evidence="5" id="KW-0874">Quinone</keyword>
<feature type="transmembrane region" description="Helical" evidence="5">
    <location>
        <begin position="12"/>
        <end position="31"/>
    </location>
</feature>
<dbReference type="EMBL" id="MFKP01000008">
    <property type="protein sequence ID" value="OGG44481.1"/>
    <property type="molecule type" value="Genomic_DNA"/>
</dbReference>
<accession>A0A1F6C5P7</accession>
<feature type="transmembrane region" description="Helical" evidence="5">
    <location>
        <begin position="259"/>
        <end position="279"/>
    </location>
</feature>
<dbReference type="InterPro" id="IPR001694">
    <property type="entry name" value="NADH_UbQ_OxRdtase_su1/FPO"/>
</dbReference>
<dbReference type="GO" id="GO:0048038">
    <property type="term" value="F:quinone binding"/>
    <property type="evidence" value="ECO:0007669"/>
    <property type="project" value="UniProtKB-KW"/>
</dbReference>